<dbReference type="AlphaFoldDB" id="A0A653F0F7"/>
<protein>
    <submittedName>
        <fullName evidence="3">PE family protein</fullName>
    </submittedName>
</protein>
<dbReference type="Pfam" id="PF00934">
    <property type="entry name" value="PE"/>
    <property type="match status" value="1"/>
</dbReference>
<dbReference type="InterPro" id="IPR048996">
    <property type="entry name" value="PGRS_rpt"/>
</dbReference>
<reference evidence="3" key="1">
    <citation type="submission" date="2019-05" db="EMBL/GenBank/DDBJ databases">
        <authorList>
            <person name="Naeem R."/>
            <person name="Antony C."/>
            <person name="Guan Q."/>
        </authorList>
    </citation>
    <scope>NUCLEOTIDE SEQUENCE</scope>
    <source>
        <strain evidence="3">3</strain>
    </source>
</reference>
<sequence>MSYLTAFPELLASAATDLSNIGSALIDANTTAAAPITTMVPAAADEISAAITALFANHAWTYQMLSRQANVFHAQFVEALSAASASYAATEAANASPLEAVVQDLLGVINAPTNALLGRPLIGDGATGTATNPNGGAGGLLFGNGGDGYSQPASSTAPGGAGGAAGLIGNGGRGGTGGAGAAGGAGGQGGFWLGNGGAGGAGGPASPTVGLNGVNGGAGGAGGAAGLWGAGGAGGHGGSAGPYSQTLPLGQPLRLSDLALNGGDGGDGGRGGWLSGPGGAAGQGGTGSTGIATLAAPGPGPTSYAFPIKNNTAGTALITIGTASGSVAVTPTSATLAPGASVIATVALSTSSTGGSVIVKSPTVFGTAGNAGSAGASGWF</sequence>
<evidence type="ECO:0000259" key="2">
    <source>
        <dbReference type="Pfam" id="PF00934"/>
    </source>
</evidence>
<accession>A0A653F0F7</accession>
<dbReference type="SUPFAM" id="SSF140459">
    <property type="entry name" value="PE/PPE dimer-like"/>
    <property type="match status" value="1"/>
</dbReference>
<organism evidence="3">
    <name type="scientific">Mycobacterium kansasii</name>
    <dbReference type="NCBI Taxonomy" id="1768"/>
    <lineage>
        <taxon>Bacteria</taxon>
        <taxon>Bacillati</taxon>
        <taxon>Actinomycetota</taxon>
        <taxon>Actinomycetes</taxon>
        <taxon>Mycobacteriales</taxon>
        <taxon>Mycobacteriaceae</taxon>
        <taxon>Mycobacterium</taxon>
    </lineage>
</organism>
<feature type="compositionally biased region" description="Gly residues" evidence="1">
    <location>
        <begin position="262"/>
        <end position="288"/>
    </location>
</feature>
<dbReference type="Gene3D" id="1.10.287.850">
    <property type="entry name" value="HP0062-like domain"/>
    <property type="match status" value="1"/>
</dbReference>
<name>A0A653F0F7_MYCKA</name>
<evidence type="ECO:0000256" key="1">
    <source>
        <dbReference type="SAM" id="MobiDB-lite"/>
    </source>
</evidence>
<gene>
    <name evidence="3" type="ORF">BIN_B_03844</name>
</gene>
<proteinExistence type="predicted"/>
<evidence type="ECO:0000313" key="3">
    <source>
        <dbReference type="EMBL" id="VTP03237.1"/>
    </source>
</evidence>
<dbReference type="InterPro" id="IPR000084">
    <property type="entry name" value="PE-PGRS_N"/>
</dbReference>
<feature type="region of interest" description="Disordered" evidence="1">
    <location>
        <begin position="255"/>
        <end position="294"/>
    </location>
</feature>
<feature type="domain" description="PE" evidence="2">
    <location>
        <begin position="4"/>
        <end position="94"/>
    </location>
</feature>
<dbReference type="Pfam" id="PF21526">
    <property type="entry name" value="PGRS"/>
    <property type="match status" value="1"/>
</dbReference>
<dbReference type="RefSeq" id="WP_023364609.1">
    <property type="nucleotide sequence ID" value="NZ_CP084364.1"/>
</dbReference>
<dbReference type="EMBL" id="LR589341">
    <property type="protein sequence ID" value="VTP03237.1"/>
    <property type="molecule type" value="Genomic_DNA"/>
</dbReference>
<dbReference type="InterPro" id="IPR038332">
    <property type="entry name" value="PPE_sf"/>
</dbReference>